<dbReference type="EMBL" id="JBHSPU010000023">
    <property type="protein sequence ID" value="MFC5917068.1"/>
    <property type="molecule type" value="Genomic_DNA"/>
</dbReference>
<sequence>MDTFEINRLHMAELLGRAERERVVRQTVRARRDARRAARRASRRRAAGRPASTDRERFAHAA</sequence>
<evidence type="ECO:0000313" key="3">
    <source>
        <dbReference type="Proteomes" id="UP001596200"/>
    </source>
</evidence>
<reference evidence="3" key="1">
    <citation type="journal article" date="2019" name="Int. J. Syst. Evol. Microbiol.">
        <title>The Global Catalogue of Microorganisms (GCM) 10K type strain sequencing project: providing services to taxonomists for standard genome sequencing and annotation.</title>
        <authorList>
            <consortium name="The Broad Institute Genomics Platform"/>
            <consortium name="The Broad Institute Genome Sequencing Center for Infectious Disease"/>
            <person name="Wu L."/>
            <person name="Ma J."/>
        </authorList>
    </citation>
    <scope>NUCLEOTIDE SEQUENCE [LARGE SCALE GENOMIC DNA]</scope>
    <source>
        <strain evidence="3">JCM 4147</strain>
    </source>
</reference>
<dbReference type="RefSeq" id="WP_344510145.1">
    <property type="nucleotide sequence ID" value="NZ_BAAATU010000011.1"/>
</dbReference>
<protein>
    <submittedName>
        <fullName evidence="2">Uncharacterized protein</fullName>
    </submittedName>
</protein>
<accession>A0ABW1GSH4</accession>
<gene>
    <name evidence="2" type="ORF">ACFP1B_27110</name>
</gene>
<organism evidence="2 3">
    <name type="scientific">Streptomyces pulveraceus</name>
    <dbReference type="NCBI Taxonomy" id="68258"/>
    <lineage>
        <taxon>Bacteria</taxon>
        <taxon>Bacillati</taxon>
        <taxon>Actinomycetota</taxon>
        <taxon>Actinomycetes</taxon>
        <taxon>Kitasatosporales</taxon>
        <taxon>Streptomycetaceae</taxon>
        <taxon>Streptomyces</taxon>
    </lineage>
</organism>
<evidence type="ECO:0000256" key="1">
    <source>
        <dbReference type="SAM" id="MobiDB-lite"/>
    </source>
</evidence>
<keyword evidence="3" id="KW-1185">Reference proteome</keyword>
<comment type="caution">
    <text evidence="2">The sequence shown here is derived from an EMBL/GenBank/DDBJ whole genome shotgun (WGS) entry which is preliminary data.</text>
</comment>
<feature type="compositionally biased region" description="Basic and acidic residues" evidence="1">
    <location>
        <begin position="52"/>
        <end position="62"/>
    </location>
</feature>
<name>A0ABW1GSH4_9ACTN</name>
<feature type="compositionally biased region" description="Basic residues" evidence="1">
    <location>
        <begin position="28"/>
        <end position="47"/>
    </location>
</feature>
<proteinExistence type="predicted"/>
<feature type="region of interest" description="Disordered" evidence="1">
    <location>
        <begin position="28"/>
        <end position="62"/>
    </location>
</feature>
<dbReference type="Proteomes" id="UP001596200">
    <property type="component" value="Unassembled WGS sequence"/>
</dbReference>
<evidence type="ECO:0000313" key="2">
    <source>
        <dbReference type="EMBL" id="MFC5917068.1"/>
    </source>
</evidence>